<feature type="region of interest" description="Disordered" evidence="1">
    <location>
        <begin position="25"/>
        <end position="55"/>
    </location>
</feature>
<dbReference type="PROSITE" id="PS50250">
    <property type="entry name" value="PCI"/>
    <property type="match status" value="1"/>
</dbReference>
<organism evidence="3 4">
    <name type="scientific">Pyronema omphalodes (strain CBS 100304)</name>
    <name type="common">Pyronema confluens</name>
    <dbReference type="NCBI Taxonomy" id="1076935"/>
    <lineage>
        <taxon>Eukaryota</taxon>
        <taxon>Fungi</taxon>
        <taxon>Dikarya</taxon>
        <taxon>Ascomycota</taxon>
        <taxon>Pezizomycotina</taxon>
        <taxon>Pezizomycetes</taxon>
        <taxon>Pezizales</taxon>
        <taxon>Pyronemataceae</taxon>
        <taxon>Pyronema</taxon>
    </lineage>
</organism>
<dbReference type="Pfam" id="PF03399">
    <property type="entry name" value="SAC3_GANP"/>
    <property type="match status" value="1"/>
</dbReference>
<dbReference type="GO" id="GO:0005634">
    <property type="term" value="C:nucleus"/>
    <property type="evidence" value="ECO:0007669"/>
    <property type="project" value="TreeGrafter"/>
</dbReference>
<evidence type="ECO:0000313" key="3">
    <source>
        <dbReference type="EMBL" id="CCX09753.1"/>
    </source>
</evidence>
<dbReference type="PANTHER" id="PTHR12436">
    <property type="entry name" value="80 KDA MCM3-ASSOCIATED PROTEIN"/>
    <property type="match status" value="1"/>
</dbReference>
<dbReference type="InterPro" id="IPR045107">
    <property type="entry name" value="SAC3/GANP/THP3"/>
</dbReference>
<dbReference type="Proteomes" id="UP000018144">
    <property type="component" value="Unassembled WGS sequence"/>
</dbReference>
<keyword evidence="4" id="KW-1185">Reference proteome</keyword>
<evidence type="ECO:0000256" key="1">
    <source>
        <dbReference type="SAM" id="MobiDB-lite"/>
    </source>
</evidence>
<gene>
    <name evidence="3" type="ORF">PCON_09346</name>
</gene>
<dbReference type="EMBL" id="HF935495">
    <property type="protein sequence ID" value="CCX09753.1"/>
    <property type="molecule type" value="Genomic_DNA"/>
</dbReference>
<name>U4L8R9_PYROM</name>
<reference evidence="3 4" key="1">
    <citation type="journal article" date="2013" name="PLoS Genet.">
        <title>The genome and development-dependent transcriptomes of Pyronema confluens: a window into fungal evolution.</title>
        <authorList>
            <person name="Traeger S."/>
            <person name="Altegoer F."/>
            <person name="Freitag M."/>
            <person name="Gabaldon T."/>
            <person name="Kempken F."/>
            <person name="Kumar A."/>
            <person name="Marcet-Houben M."/>
            <person name="Poggeler S."/>
            <person name="Stajich J.E."/>
            <person name="Nowrousian M."/>
        </authorList>
    </citation>
    <scope>NUCLEOTIDE SEQUENCE [LARGE SCALE GENOMIC DNA]</scope>
    <source>
        <strain evidence="4">CBS 100304</strain>
        <tissue evidence="3">Vegetative mycelium</tissue>
    </source>
</reference>
<accession>U4L8R9</accession>
<dbReference type="OMA" id="RAYKPDV"/>
<dbReference type="Gene3D" id="1.25.40.990">
    <property type="match status" value="1"/>
</dbReference>
<feature type="region of interest" description="Disordered" evidence="1">
    <location>
        <begin position="113"/>
        <end position="186"/>
    </location>
</feature>
<proteinExistence type="predicted"/>
<feature type="compositionally biased region" description="Low complexity" evidence="1">
    <location>
        <begin position="30"/>
        <end position="45"/>
    </location>
</feature>
<feature type="compositionally biased region" description="Polar residues" evidence="1">
    <location>
        <begin position="116"/>
        <end position="126"/>
    </location>
</feature>
<dbReference type="InterPro" id="IPR000717">
    <property type="entry name" value="PCI_dom"/>
</dbReference>
<dbReference type="InterPro" id="IPR005062">
    <property type="entry name" value="SAC3/GANP/THP3_conserved"/>
</dbReference>
<dbReference type="STRING" id="1076935.U4L8R9"/>
<dbReference type="AlphaFoldDB" id="U4L8R9"/>
<evidence type="ECO:0000313" key="4">
    <source>
        <dbReference type="Proteomes" id="UP000018144"/>
    </source>
</evidence>
<protein>
    <submittedName>
        <fullName evidence="3">Similar to THP3 homolog C2A9.11c acc. no. Q1MTP1</fullName>
    </submittedName>
</protein>
<dbReference type="PANTHER" id="PTHR12436:SF4">
    <property type="entry name" value="LEUKOCYTE RECEPTOR CLUSTER MEMBER 8"/>
    <property type="match status" value="1"/>
</dbReference>
<dbReference type="eggNOG" id="KOG1861">
    <property type="taxonomic scope" value="Eukaryota"/>
</dbReference>
<sequence length="491" mass="55568">MAAPPPWRSGAASNGYTSVEARRSFAAPRTVGSSTTTTTAAATSPTGGGAAKTTFPDPLKQYVARTFENIAEADKKDVEIELKRIITDAFNEKVVWSINWDEMPLPQVILQKRRNSQGQQVTNSDKSPPLKSFGKFSISDTKKRKSAGDDTTITNKYTERSDKKARQQSPYTGFSDKLSQRDKEKRATRFAKELRAVTPPIERNINSTTHMDIDVAQPLVGRCMTLEKRYLRLTSAPDPDNVRPLHVLEKTLELLKKKWREEQNYAYICDQFKSLRQDLTVQHIKTEFTVSVYEIHARIALEKGDLGEYNQCQSQLANLYAEGFTGQEEEFKAYRILYLLHTCNRADMNELLAILTPTDKQHPNIQHSLQVRSALAAGNYHKFFRLYLDAPSMGGYLMDSFAGRERIAALACICRAYRPDIDIRFLTEELGFESDKECVEFLCDHGAEELIQQKVLDNGTTSIRLNTQKASPIFEQAKQNAFKKVDIKGQL</sequence>
<feature type="domain" description="PCI" evidence="2">
    <location>
        <begin position="305"/>
        <end position="470"/>
    </location>
</feature>
<dbReference type="OrthoDB" id="199574at2759"/>
<evidence type="ECO:0000259" key="2">
    <source>
        <dbReference type="PROSITE" id="PS50250"/>
    </source>
</evidence>